<evidence type="ECO:0000313" key="2">
    <source>
        <dbReference type="EMBL" id="EKB53991.1"/>
    </source>
</evidence>
<feature type="compositionally biased region" description="Low complexity" evidence="1">
    <location>
        <begin position="193"/>
        <end position="206"/>
    </location>
</feature>
<evidence type="ECO:0008006" key="4">
    <source>
        <dbReference type="Google" id="ProtNLM"/>
    </source>
</evidence>
<dbReference type="STRING" id="883111.HMPREF9706_01427"/>
<dbReference type="OrthoDB" id="3199595at2"/>
<feature type="region of interest" description="Disordered" evidence="1">
    <location>
        <begin position="184"/>
        <end position="206"/>
    </location>
</feature>
<dbReference type="AlphaFoldDB" id="K1LH90"/>
<dbReference type="EMBL" id="AGZD01000009">
    <property type="protein sequence ID" value="EKB53991.1"/>
    <property type="molecule type" value="Genomic_DNA"/>
</dbReference>
<proteinExistence type="predicted"/>
<dbReference type="HOGENOM" id="CLU_745453_0_0_9"/>
<dbReference type="Proteomes" id="UP000004465">
    <property type="component" value="Unassembled WGS sequence"/>
</dbReference>
<keyword evidence="3" id="KW-1185">Reference proteome</keyword>
<evidence type="ECO:0000256" key="1">
    <source>
        <dbReference type="SAM" id="MobiDB-lite"/>
    </source>
</evidence>
<accession>K1LH90</accession>
<evidence type="ECO:0000313" key="3">
    <source>
        <dbReference type="Proteomes" id="UP000004465"/>
    </source>
</evidence>
<reference evidence="2 3" key="1">
    <citation type="submission" date="2012-07" db="EMBL/GenBank/DDBJ databases">
        <title>The Genome Sequence of Facklamia hominis CCUG 36813.</title>
        <authorList>
            <consortium name="The Broad Institute Genome Sequencing Platform"/>
            <person name="Earl A."/>
            <person name="Ward D."/>
            <person name="Feldgarden M."/>
            <person name="Gevers D."/>
            <person name="Huys G."/>
            <person name="Walker B."/>
            <person name="Young S.K."/>
            <person name="Zeng Q."/>
            <person name="Gargeya S."/>
            <person name="Fitzgerald M."/>
            <person name="Haas B."/>
            <person name="Abouelleil A."/>
            <person name="Alvarado L."/>
            <person name="Arachchi H.M."/>
            <person name="Berlin A.M."/>
            <person name="Chapman S.B."/>
            <person name="Goldberg J."/>
            <person name="Griggs A."/>
            <person name="Gujja S."/>
            <person name="Hansen M."/>
            <person name="Howarth C."/>
            <person name="Imamovic A."/>
            <person name="Larimer J."/>
            <person name="McCowen C."/>
            <person name="Montmayeur A."/>
            <person name="Murphy C."/>
            <person name="Neiman D."/>
            <person name="Pearson M."/>
            <person name="Priest M."/>
            <person name="Roberts A."/>
            <person name="Saif S."/>
            <person name="Shea T."/>
            <person name="Sisk P."/>
            <person name="Sykes S."/>
            <person name="Wortman J."/>
            <person name="Nusbaum C."/>
            <person name="Birren B."/>
        </authorList>
    </citation>
    <scope>NUCLEOTIDE SEQUENCE [LARGE SCALE GENOMIC DNA]</scope>
    <source>
        <strain evidence="2 3">CCUG 36813</strain>
    </source>
</reference>
<comment type="caution">
    <text evidence="2">The sequence shown here is derived from an EMBL/GenBank/DDBJ whole genome shotgun (WGS) entry which is preliminary data.</text>
</comment>
<gene>
    <name evidence="2" type="ORF">HMPREF9706_01427</name>
</gene>
<organism evidence="2 3">
    <name type="scientific">Facklamia hominis CCUG 36813</name>
    <dbReference type="NCBI Taxonomy" id="883111"/>
    <lineage>
        <taxon>Bacteria</taxon>
        <taxon>Bacillati</taxon>
        <taxon>Bacillota</taxon>
        <taxon>Bacilli</taxon>
        <taxon>Lactobacillales</taxon>
        <taxon>Aerococcaceae</taxon>
        <taxon>Facklamia</taxon>
    </lineage>
</organism>
<dbReference type="PATRIC" id="fig|883111.3.peg.1442"/>
<dbReference type="RefSeq" id="WP_006908737.1">
    <property type="nucleotide sequence ID" value="NZ_JH932292.1"/>
</dbReference>
<protein>
    <recommendedName>
        <fullName evidence="4">DnaD domain-containing protein</fullName>
    </recommendedName>
</protein>
<name>K1LH90_9LACT</name>
<sequence length="373" mass="43836">MTIKRIVDVSFWEDPQVIDHFSIEDRYFYLYLLTNPNTSQLGIYTLPIKTISDKTGFSREVVLTLLDRFQEKLQVIRYSKKTQEIAVLNSLRTSIVKGGVAVERLLKKEVAQVKDLTLIQATLTHNTRYFRLSNRSFDQKIYTLLQEEIQLRQKLLENPQKIDRQFDNDNENENEKENESLFANENENDNDNENQNKNDNVNVNVNDNQNEDALETSVWPPQLSPLCIDSTDILAAKPSTLLDDLGLDPNLPPAIYQSERAILRQRLEDPYLFREGVINNPDLTLDQDIIQPFLDFCQEKGLSFSRTELVAYNQWLLKLPFDMVREAVLRSMDKEEVFYYSMKILWNWQRLKFKSLFHVFENQSRDYLPNSAY</sequence>